<evidence type="ECO:0000256" key="6">
    <source>
        <dbReference type="ARBA" id="ARBA00022989"/>
    </source>
</evidence>
<dbReference type="Gene3D" id="3.40.50.300">
    <property type="entry name" value="P-loop containing nucleotide triphosphate hydrolases"/>
    <property type="match status" value="1"/>
</dbReference>
<dbReference type="EMBL" id="SMZJ02000006">
    <property type="protein sequence ID" value="TWO31958.1"/>
    <property type="molecule type" value="Genomic_DNA"/>
</dbReference>
<evidence type="ECO:0000313" key="12">
    <source>
        <dbReference type="Proteomes" id="UP000295814"/>
    </source>
</evidence>
<keyword evidence="4" id="KW-0547">Nucleotide-binding</keyword>
<evidence type="ECO:0000259" key="9">
    <source>
        <dbReference type="PROSITE" id="PS50893"/>
    </source>
</evidence>
<dbReference type="SUPFAM" id="SSF52540">
    <property type="entry name" value="P-loop containing nucleoside triphosphate hydrolases"/>
    <property type="match status" value="1"/>
</dbReference>
<gene>
    <name evidence="11" type="ORF">E1J38_011295</name>
</gene>
<dbReference type="Pfam" id="PF00005">
    <property type="entry name" value="ABC_tran"/>
    <property type="match status" value="1"/>
</dbReference>
<keyword evidence="5 11" id="KW-0067">ATP-binding</keyword>
<evidence type="ECO:0000256" key="5">
    <source>
        <dbReference type="ARBA" id="ARBA00022840"/>
    </source>
</evidence>
<feature type="transmembrane region" description="Helical" evidence="8">
    <location>
        <begin position="89"/>
        <end position="111"/>
    </location>
</feature>
<evidence type="ECO:0000256" key="2">
    <source>
        <dbReference type="ARBA" id="ARBA00022448"/>
    </source>
</evidence>
<dbReference type="SUPFAM" id="SSF90123">
    <property type="entry name" value="ABC transporter transmembrane region"/>
    <property type="match status" value="1"/>
</dbReference>
<keyword evidence="2" id="KW-0813">Transport</keyword>
<dbReference type="GO" id="GO:0015421">
    <property type="term" value="F:ABC-type oligopeptide transporter activity"/>
    <property type="evidence" value="ECO:0007669"/>
    <property type="project" value="TreeGrafter"/>
</dbReference>
<evidence type="ECO:0000256" key="8">
    <source>
        <dbReference type="SAM" id="Phobius"/>
    </source>
</evidence>
<feature type="domain" description="ABC transmembrane type-1" evidence="10">
    <location>
        <begin position="22"/>
        <end position="340"/>
    </location>
</feature>
<dbReference type="InterPro" id="IPR003593">
    <property type="entry name" value="AAA+_ATPase"/>
</dbReference>
<dbReference type="InterPro" id="IPR017871">
    <property type="entry name" value="ABC_transporter-like_CS"/>
</dbReference>
<dbReference type="RefSeq" id="WP_133356873.1">
    <property type="nucleotide sequence ID" value="NZ_SMZJ02000006.1"/>
</dbReference>
<dbReference type="CDD" id="cd18552">
    <property type="entry name" value="ABC_6TM_MsbA_like"/>
    <property type="match status" value="1"/>
</dbReference>
<evidence type="ECO:0000259" key="10">
    <source>
        <dbReference type="PROSITE" id="PS50929"/>
    </source>
</evidence>
<dbReference type="PROSITE" id="PS00211">
    <property type="entry name" value="ABC_TRANSPORTER_1"/>
    <property type="match status" value="1"/>
</dbReference>
<feature type="domain" description="ABC transporter" evidence="9">
    <location>
        <begin position="374"/>
        <end position="607"/>
    </location>
</feature>
<dbReference type="PANTHER" id="PTHR43394">
    <property type="entry name" value="ATP-DEPENDENT PERMEASE MDL1, MITOCHONDRIAL"/>
    <property type="match status" value="1"/>
</dbReference>
<dbReference type="Gene3D" id="1.20.1560.10">
    <property type="entry name" value="ABC transporter type 1, transmembrane domain"/>
    <property type="match status" value="1"/>
</dbReference>
<dbReference type="InterPro" id="IPR027417">
    <property type="entry name" value="P-loop_NTPase"/>
</dbReference>
<feature type="transmembrane region" description="Helical" evidence="8">
    <location>
        <begin position="179"/>
        <end position="208"/>
    </location>
</feature>
<dbReference type="InterPro" id="IPR039421">
    <property type="entry name" value="Type_1_exporter"/>
</dbReference>
<dbReference type="GO" id="GO:0016887">
    <property type="term" value="F:ATP hydrolysis activity"/>
    <property type="evidence" value="ECO:0007669"/>
    <property type="project" value="InterPro"/>
</dbReference>
<proteinExistence type="predicted"/>
<reference evidence="11 12" key="1">
    <citation type="submission" date="2019-03" db="EMBL/GenBank/DDBJ databases">
        <authorList>
            <person name="Zhong Y.L."/>
        </authorList>
    </citation>
    <scope>NUCLEOTIDE SEQUENCE [LARGE SCALE GENOMIC DNA]</scope>
    <source>
        <strain evidence="11 12">W255</strain>
    </source>
</reference>
<name>A0A562YCX3_9FLAO</name>
<dbReference type="OrthoDB" id="9780296at2"/>
<dbReference type="PROSITE" id="PS50929">
    <property type="entry name" value="ABC_TM1F"/>
    <property type="match status" value="1"/>
</dbReference>
<keyword evidence="7 8" id="KW-0472">Membrane</keyword>
<evidence type="ECO:0000256" key="7">
    <source>
        <dbReference type="ARBA" id="ARBA00023136"/>
    </source>
</evidence>
<dbReference type="Pfam" id="PF00664">
    <property type="entry name" value="ABC_membrane"/>
    <property type="match status" value="1"/>
</dbReference>
<protein>
    <submittedName>
        <fullName evidence="11">ABC transporter ATP-binding protein</fullName>
    </submittedName>
</protein>
<evidence type="ECO:0000313" key="11">
    <source>
        <dbReference type="EMBL" id="TWO31958.1"/>
    </source>
</evidence>
<dbReference type="InterPro" id="IPR011527">
    <property type="entry name" value="ABC1_TM_dom"/>
</dbReference>
<accession>A0A562YCX3</accession>
<evidence type="ECO:0000256" key="4">
    <source>
        <dbReference type="ARBA" id="ARBA00022741"/>
    </source>
</evidence>
<dbReference type="FunFam" id="3.40.50.300:FF:000287">
    <property type="entry name" value="Multidrug ABC transporter ATP-binding protein"/>
    <property type="match status" value="1"/>
</dbReference>
<dbReference type="PROSITE" id="PS50893">
    <property type="entry name" value="ABC_TRANSPORTER_2"/>
    <property type="match status" value="1"/>
</dbReference>
<comment type="caution">
    <text evidence="11">The sequence shown here is derived from an EMBL/GenBank/DDBJ whole genome shotgun (WGS) entry which is preliminary data.</text>
</comment>
<dbReference type="AlphaFoldDB" id="A0A562YCX3"/>
<dbReference type="PANTHER" id="PTHR43394:SF1">
    <property type="entry name" value="ATP-BINDING CASSETTE SUB-FAMILY B MEMBER 10, MITOCHONDRIAL"/>
    <property type="match status" value="1"/>
</dbReference>
<dbReference type="Proteomes" id="UP000295814">
    <property type="component" value="Unassembled WGS sequence"/>
</dbReference>
<keyword evidence="6 8" id="KW-1133">Transmembrane helix</keyword>
<reference evidence="11 12" key="2">
    <citation type="submission" date="2019-07" db="EMBL/GenBank/DDBJ databases">
        <title>Seonamhaeicola sp. W255 draft genome.</title>
        <authorList>
            <person name="Zhang X.-Y."/>
            <person name="Zhang R."/>
            <person name="Zhong Y.-L."/>
            <person name="Du Z.-J."/>
        </authorList>
    </citation>
    <scope>NUCLEOTIDE SEQUENCE [LARGE SCALE GENOMIC DNA]</scope>
    <source>
        <strain evidence="11 12">W255</strain>
    </source>
</reference>
<keyword evidence="3 8" id="KW-0812">Transmembrane</keyword>
<feature type="transmembrane region" description="Helical" evidence="8">
    <location>
        <begin position="22"/>
        <end position="47"/>
    </location>
</feature>
<comment type="subcellular location">
    <subcellularLocation>
        <location evidence="1">Cell membrane</location>
        <topology evidence="1">Multi-pass membrane protein</topology>
    </subcellularLocation>
</comment>
<sequence>MNQFFKILRYAKPYTRFALGHIFSNVFFALFGTLSFVALMPMLDVIFEKEKVIPNSKPIYKGITEIGHFAEDSLAFYMNEFTGGDKSKALIFVIILIVITFFLKNIFGYLANYFMVFLRNGVIRDIRNEVYKKVLYLPLSYFSEKRKGDIIARVTGDVNDLQYSMLPVLELIVREPLTIIFTLAAMLIISTKLTLFVFLFIPIMGFIISKIGKSLKRKSDRVQKEQGLFLSTLEETLSGLRIIKGFNAEEKFNRHFKASTERYYNFSNKLLNRQNLASPTSEFLGIGMISIILWYGGNLIISGDSNLFLDGSKFIVYIGLAYNILTPAKAISRGLVNVKKGGAAAERIQEILNSENPLKDKLKALEKEGFNSKIEFKNIWFKYKDEYVLKDFSLTITKGKTVALVGQSGSGKSTIANLITRFYDVNKGQILIDGIDIKDLTTTSLRAQLGLVTQDAILFNESIKENLLLGNEMATDKDIINALKVANAWEFVKDLPQGIDTNIGDAGNKLSGGQKQRLSIARAVLKSPPIMVLDEATSALDTESERLVQVALENMMKNRTSIVIAHRLSTIQNADEIVVLHKGEIVEQGKHNELINKNGTYKKLVDMQSLEV</sequence>
<dbReference type="GO" id="GO:0005886">
    <property type="term" value="C:plasma membrane"/>
    <property type="evidence" value="ECO:0007669"/>
    <property type="project" value="UniProtKB-SubCell"/>
</dbReference>
<dbReference type="InterPro" id="IPR003439">
    <property type="entry name" value="ABC_transporter-like_ATP-bd"/>
</dbReference>
<dbReference type="GO" id="GO:0005524">
    <property type="term" value="F:ATP binding"/>
    <property type="evidence" value="ECO:0007669"/>
    <property type="project" value="UniProtKB-KW"/>
</dbReference>
<dbReference type="SMART" id="SM00382">
    <property type="entry name" value="AAA"/>
    <property type="match status" value="1"/>
</dbReference>
<organism evidence="11 12">
    <name type="scientific">Seonamhaeicola sediminis</name>
    <dbReference type="NCBI Taxonomy" id="2528206"/>
    <lineage>
        <taxon>Bacteria</taxon>
        <taxon>Pseudomonadati</taxon>
        <taxon>Bacteroidota</taxon>
        <taxon>Flavobacteriia</taxon>
        <taxon>Flavobacteriales</taxon>
        <taxon>Flavobacteriaceae</taxon>
    </lineage>
</organism>
<evidence type="ECO:0000256" key="1">
    <source>
        <dbReference type="ARBA" id="ARBA00004651"/>
    </source>
</evidence>
<keyword evidence="12" id="KW-1185">Reference proteome</keyword>
<evidence type="ECO:0000256" key="3">
    <source>
        <dbReference type="ARBA" id="ARBA00022692"/>
    </source>
</evidence>
<dbReference type="InterPro" id="IPR036640">
    <property type="entry name" value="ABC1_TM_sf"/>
</dbReference>